<sequence length="81" mass="8711">MGNKAQRGVLLGFIPLRLLMHETEARALTHVDLLCIIGPPGSPIFLEALLEAAWPSENCPSLGGVTKSPHASPEQLTRVQD</sequence>
<organism evidence="3 4">
    <name type="scientific">Didymella exigua CBS 183.55</name>
    <dbReference type="NCBI Taxonomy" id="1150837"/>
    <lineage>
        <taxon>Eukaryota</taxon>
        <taxon>Fungi</taxon>
        <taxon>Dikarya</taxon>
        <taxon>Ascomycota</taxon>
        <taxon>Pezizomycotina</taxon>
        <taxon>Dothideomycetes</taxon>
        <taxon>Pleosporomycetidae</taxon>
        <taxon>Pleosporales</taxon>
        <taxon>Pleosporineae</taxon>
        <taxon>Didymellaceae</taxon>
        <taxon>Didymella</taxon>
    </lineage>
</organism>
<feature type="chain" id="PRO_5025339527" evidence="2">
    <location>
        <begin position="26"/>
        <end position="81"/>
    </location>
</feature>
<feature type="signal peptide" evidence="2">
    <location>
        <begin position="1"/>
        <end position="25"/>
    </location>
</feature>
<proteinExistence type="predicted"/>
<feature type="region of interest" description="Disordered" evidence="1">
    <location>
        <begin position="61"/>
        <end position="81"/>
    </location>
</feature>
<evidence type="ECO:0000256" key="2">
    <source>
        <dbReference type="SAM" id="SignalP"/>
    </source>
</evidence>
<name>A0A6A5RJA0_9PLEO</name>
<dbReference type="AlphaFoldDB" id="A0A6A5RJA0"/>
<dbReference type="Proteomes" id="UP000800082">
    <property type="component" value="Unassembled WGS sequence"/>
</dbReference>
<dbReference type="RefSeq" id="XP_033446748.1">
    <property type="nucleotide sequence ID" value="XM_033593289.1"/>
</dbReference>
<dbReference type="GeneID" id="54350957"/>
<keyword evidence="2" id="KW-0732">Signal</keyword>
<dbReference type="EMBL" id="ML978977">
    <property type="protein sequence ID" value="KAF1926496.1"/>
    <property type="molecule type" value="Genomic_DNA"/>
</dbReference>
<evidence type="ECO:0000313" key="4">
    <source>
        <dbReference type="Proteomes" id="UP000800082"/>
    </source>
</evidence>
<gene>
    <name evidence="3" type="ORF">M421DRAFT_422827</name>
</gene>
<accession>A0A6A5RJA0</accession>
<keyword evidence="4" id="KW-1185">Reference proteome</keyword>
<protein>
    <submittedName>
        <fullName evidence="3">Uncharacterized protein</fullName>
    </submittedName>
</protein>
<evidence type="ECO:0000313" key="3">
    <source>
        <dbReference type="EMBL" id="KAF1926496.1"/>
    </source>
</evidence>
<evidence type="ECO:0000256" key="1">
    <source>
        <dbReference type="SAM" id="MobiDB-lite"/>
    </source>
</evidence>
<reference evidence="3" key="1">
    <citation type="journal article" date="2020" name="Stud. Mycol.">
        <title>101 Dothideomycetes genomes: a test case for predicting lifestyles and emergence of pathogens.</title>
        <authorList>
            <person name="Haridas S."/>
            <person name="Albert R."/>
            <person name="Binder M."/>
            <person name="Bloem J."/>
            <person name="Labutti K."/>
            <person name="Salamov A."/>
            <person name="Andreopoulos B."/>
            <person name="Baker S."/>
            <person name="Barry K."/>
            <person name="Bills G."/>
            <person name="Bluhm B."/>
            <person name="Cannon C."/>
            <person name="Castanera R."/>
            <person name="Culley D."/>
            <person name="Daum C."/>
            <person name="Ezra D."/>
            <person name="Gonzalez J."/>
            <person name="Henrissat B."/>
            <person name="Kuo A."/>
            <person name="Liang C."/>
            <person name="Lipzen A."/>
            <person name="Lutzoni F."/>
            <person name="Magnuson J."/>
            <person name="Mondo S."/>
            <person name="Nolan M."/>
            <person name="Ohm R."/>
            <person name="Pangilinan J."/>
            <person name="Park H.-J."/>
            <person name="Ramirez L."/>
            <person name="Alfaro M."/>
            <person name="Sun H."/>
            <person name="Tritt A."/>
            <person name="Yoshinaga Y."/>
            <person name="Zwiers L.-H."/>
            <person name="Turgeon B."/>
            <person name="Goodwin S."/>
            <person name="Spatafora J."/>
            <person name="Crous P."/>
            <person name="Grigoriev I."/>
        </authorList>
    </citation>
    <scope>NUCLEOTIDE SEQUENCE</scope>
    <source>
        <strain evidence="3">CBS 183.55</strain>
    </source>
</reference>